<dbReference type="Gene3D" id="3.40.1190.10">
    <property type="entry name" value="Mur-like, catalytic domain"/>
    <property type="match status" value="1"/>
</dbReference>
<dbReference type="SUPFAM" id="SSF53244">
    <property type="entry name" value="MurD-like peptide ligases, peptide-binding domain"/>
    <property type="match status" value="1"/>
</dbReference>
<dbReference type="Pfam" id="PF08245">
    <property type="entry name" value="Mur_ligase_M"/>
    <property type="match status" value="1"/>
</dbReference>
<feature type="transmembrane region" description="Helical" evidence="4">
    <location>
        <begin position="80"/>
        <end position="98"/>
    </location>
</feature>
<keyword evidence="1 7" id="KW-0436">Ligase</keyword>
<feature type="transmembrane region" description="Helical" evidence="4">
    <location>
        <begin position="6"/>
        <end position="29"/>
    </location>
</feature>
<organism evidence="7 8">
    <name type="scientific">Candidatus Scatosoma pullistercoris</name>
    <dbReference type="NCBI Taxonomy" id="2840934"/>
    <lineage>
        <taxon>Bacteria</taxon>
        <taxon>Bacillati</taxon>
        <taxon>Bacillota</taxon>
        <taxon>Clostridia</taxon>
        <taxon>Candidatus Scatosoma</taxon>
    </lineage>
</organism>
<proteinExistence type="predicted"/>
<keyword evidence="4" id="KW-0472">Membrane</keyword>
<dbReference type="InterPro" id="IPR051046">
    <property type="entry name" value="MurCDEF_CellWall_CoF430Synth"/>
</dbReference>
<reference evidence="7" key="2">
    <citation type="journal article" date="2021" name="PeerJ">
        <title>Extensive microbial diversity within the chicken gut microbiome revealed by metagenomics and culture.</title>
        <authorList>
            <person name="Gilroy R."/>
            <person name="Ravi A."/>
            <person name="Getino M."/>
            <person name="Pursley I."/>
            <person name="Horton D.L."/>
            <person name="Alikhan N.F."/>
            <person name="Baker D."/>
            <person name="Gharbi K."/>
            <person name="Hall N."/>
            <person name="Watson M."/>
            <person name="Adriaenssens E.M."/>
            <person name="Foster-Nyarko E."/>
            <person name="Jarju S."/>
            <person name="Secka A."/>
            <person name="Antonio M."/>
            <person name="Oren A."/>
            <person name="Chaudhuri R.R."/>
            <person name="La Ragione R."/>
            <person name="Hildebrand F."/>
            <person name="Pallen M.J."/>
        </authorList>
    </citation>
    <scope>NUCLEOTIDE SEQUENCE</scope>
    <source>
        <strain evidence="7">11687</strain>
    </source>
</reference>
<evidence type="ECO:0000313" key="7">
    <source>
        <dbReference type="EMBL" id="HIU59178.1"/>
    </source>
</evidence>
<evidence type="ECO:0000256" key="3">
    <source>
        <dbReference type="ARBA" id="ARBA00022840"/>
    </source>
</evidence>
<evidence type="ECO:0000313" key="8">
    <source>
        <dbReference type="Proteomes" id="UP000824081"/>
    </source>
</evidence>
<dbReference type="InterPro" id="IPR004101">
    <property type="entry name" value="Mur_ligase_C"/>
</dbReference>
<evidence type="ECO:0000259" key="6">
    <source>
        <dbReference type="Pfam" id="PF08245"/>
    </source>
</evidence>
<dbReference type="Pfam" id="PF02875">
    <property type="entry name" value="Mur_ligase_C"/>
    <property type="match status" value="1"/>
</dbReference>
<keyword evidence="4" id="KW-0812">Transmembrane</keyword>
<name>A0A9D1MFQ5_9FIRM</name>
<dbReference type="GO" id="GO:0005524">
    <property type="term" value="F:ATP binding"/>
    <property type="evidence" value="ECO:0007669"/>
    <property type="project" value="UniProtKB-KW"/>
</dbReference>
<sequence>MGDVLSRIAACIACTCFFFLGTLKSLGAFQQCGYAGGRFVRWLRRKDNLYYNRLALWSGLSLLSTALVALVFSFAGTKAALLFSALPFFFFCILFCIADRKYAFKVPLAITGRIRRLSAVYILLIACVSYIVIALLAFFGQLAGSGLYQIFRFVPFTLMPLLLPWLLVAAGAIDGLYENPRNRRFVKKTGQVLNETQILRVAVVGSYGKTSVKNILQSILSARFSVVATPASYNTPVGIAKTVTSPEFAGKQVLIAEMGARRAGDIAELCDLVKPDYAAFTGVCAQHIETFGSEENVLKAKCEILKGTARKVVCGGALKEKIQSLPVEIVSPADLEKCVFADFGNLIEGLELRADSTSFVLCLPDGRVFVQTCLLGRHSAENIALAALLASEMGLTAAEIEEGIARISPIPHRLQLIESGGVHILDDSYNSNPEGAAEAVEALLRFSGRKIVVTPGLVETGILDEALGRQLGARLAGLDLVILVGDTQVGAVKAGYLDAGGAEENLIVCPTLDGAKDLLSGALQKGDAVLFLNDLPDAW</sequence>
<comment type="caution">
    <text evidence="7">The sequence shown here is derived from an EMBL/GenBank/DDBJ whole genome shotgun (WGS) entry which is preliminary data.</text>
</comment>
<dbReference type="Proteomes" id="UP000824081">
    <property type="component" value="Unassembled WGS sequence"/>
</dbReference>
<dbReference type="PANTHER" id="PTHR43024:SF1">
    <property type="entry name" value="UDP-N-ACETYLMURAMOYL-TRIPEPTIDE--D-ALANYL-D-ALANINE LIGASE"/>
    <property type="match status" value="1"/>
</dbReference>
<dbReference type="AlphaFoldDB" id="A0A9D1MFQ5"/>
<dbReference type="InterPro" id="IPR036565">
    <property type="entry name" value="Mur-like_cat_sf"/>
</dbReference>
<keyword evidence="4" id="KW-1133">Transmembrane helix</keyword>
<feature type="domain" description="Mur ligase C-terminal" evidence="5">
    <location>
        <begin position="412"/>
        <end position="531"/>
    </location>
</feature>
<dbReference type="InterPro" id="IPR013221">
    <property type="entry name" value="Mur_ligase_cen"/>
</dbReference>
<dbReference type="InterPro" id="IPR036615">
    <property type="entry name" value="Mur_ligase_C_dom_sf"/>
</dbReference>
<evidence type="ECO:0000259" key="5">
    <source>
        <dbReference type="Pfam" id="PF02875"/>
    </source>
</evidence>
<dbReference type="SUPFAM" id="SSF53623">
    <property type="entry name" value="MurD-like peptide ligases, catalytic domain"/>
    <property type="match status" value="1"/>
</dbReference>
<reference evidence="7" key="1">
    <citation type="submission" date="2020-10" db="EMBL/GenBank/DDBJ databases">
        <authorList>
            <person name="Gilroy R."/>
        </authorList>
    </citation>
    <scope>NUCLEOTIDE SEQUENCE</scope>
    <source>
        <strain evidence="7">11687</strain>
    </source>
</reference>
<evidence type="ECO:0000256" key="1">
    <source>
        <dbReference type="ARBA" id="ARBA00022598"/>
    </source>
</evidence>
<feature type="domain" description="Mur ligase central" evidence="6">
    <location>
        <begin position="203"/>
        <end position="389"/>
    </location>
</feature>
<keyword evidence="2" id="KW-0547">Nucleotide-binding</keyword>
<protein>
    <submittedName>
        <fullName evidence="7">UDP-N-acetylmuramoyl-tripeptide--D-alanyl-D-alanine ligase</fullName>
    </submittedName>
</protein>
<dbReference type="PANTHER" id="PTHR43024">
    <property type="entry name" value="UDP-N-ACETYLMURAMOYL-TRIPEPTIDE--D-ALANYL-D-ALANINE LIGASE"/>
    <property type="match status" value="1"/>
</dbReference>
<evidence type="ECO:0000256" key="4">
    <source>
        <dbReference type="SAM" id="Phobius"/>
    </source>
</evidence>
<feature type="transmembrane region" description="Helical" evidence="4">
    <location>
        <begin position="50"/>
        <end position="74"/>
    </location>
</feature>
<feature type="transmembrane region" description="Helical" evidence="4">
    <location>
        <begin position="119"/>
        <end position="141"/>
    </location>
</feature>
<gene>
    <name evidence="7" type="ORF">IAC57_03650</name>
</gene>
<keyword evidence="3" id="KW-0067">ATP-binding</keyword>
<accession>A0A9D1MFQ5</accession>
<feature type="transmembrane region" description="Helical" evidence="4">
    <location>
        <begin position="153"/>
        <end position="177"/>
    </location>
</feature>
<dbReference type="EMBL" id="DVMZ01000098">
    <property type="protein sequence ID" value="HIU59178.1"/>
    <property type="molecule type" value="Genomic_DNA"/>
</dbReference>
<dbReference type="GO" id="GO:0016881">
    <property type="term" value="F:acid-amino acid ligase activity"/>
    <property type="evidence" value="ECO:0007669"/>
    <property type="project" value="InterPro"/>
</dbReference>
<evidence type="ECO:0000256" key="2">
    <source>
        <dbReference type="ARBA" id="ARBA00022741"/>
    </source>
</evidence>
<dbReference type="Gene3D" id="3.90.190.20">
    <property type="entry name" value="Mur ligase, C-terminal domain"/>
    <property type="match status" value="1"/>
</dbReference>